<dbReference type="Proteomes" id="UP000593765">
    <property type="component" value="Chromosome"/>
</dbReference>
<dbReference type="AlphaFoldDB" id="A0A7M2WW82"/>
<dbReference type="KEGG" id="hbs:IPV69_26670"/>
<dbReference type="Gene3D" id="1.50.10.20">
    <property type="match status" value="1"/>
</dbReference>
<keyword evidence="2" id="KW-0732">Signal</keyword>
<evidence type="ECO:0000313" key="4">
    <source>
        <dbReference type="Proteomes" id="UP000593765"/>
    </source>
</evidence>
<dbReference type="RefSeq" id="WP_206292782.1">
    <property type="nucleotide sequence ID" value="NZ_CP063458.1"/>
</dbReference>
<feature type="chain" id="PRO_5034819396" description="Squalene cyclase C-terminal domain-containing protein" evidence="2">
    <location>
        <begin position="20"/>
        <end position="387"/>
    </location>
</feature>
<feature type="compositionally biased region" description="Polar residues" evidence="1">
    <location>
        <begin position="23"/>
        <end position="35"/>
    </location>
</feature>
<reference evidence="3 4" key="1">
    <citation type="submission" date="2020-10" db="EMBL/GenBank/DDBJ databases">
        <title>Wide distribution of Phycisphaera-like planctomycetes from WD2101 soil group in peatlands and genome analysis of the first cultivated representative.</title>
        <authorList>
            <person name="Dedysh S.N."/>
            <person name="Beletsky A.V."/>
            <person name="Ivanova A."/>
            <person name="Kulichevskaya I.S."/>
            <person name="Suzina N.E."/>
            <person name="Philippov D.A."/>
            <person name="Rakitin A.L."/>
            <person name="Mardanov A.V."/>
            <person name="Ravin N.V."/>
        </authorList>
    </citation>
    <scope>NUCLEOTIDE SEQUENCE [LARGE SCALE GENOMIC DNA]</scope>
    <source>
        <strain evidence="3 4">M1803</strain>
    </source>
</reference>
<name>A0A7M2WW82_9BACT</name>
<accession>A0A7M2WW82</accession>
<keyword evidence="4" id="KW-1185">Reference proteome</keyword>
<dbReference type="SUPFAM" id="SSF48239">
    <property type="entry name" value="Terpenoid cyclases/Protein prenyltransferases"/>
    <property type="match status" value="2"/>
</dbReference>
<evidence type="ECO:0000256" key="2">
    <source>
        <dbReference type="SAM" id="SignalP"/>
    </source>
</evidence>
<evidence type="ECO:0000313" key="3">
    <source>
        <dbReference type="EMBL" id="QOV89726.1"/>
    </source>
</evidence>
<dbReference type="EMBL" id="CP063458">
    <property type="protein sequence ID" value="QOV89726.1"/>
    <property type="molecule type" value="Genomic_DNA"/>
</dbReference>
<sequence>MRCLLSLLAILALPGALSAGPATRTSDLPTTQPATQPAERRSSIDASIRDGVKFIVGSQNKDGSWGTGRETRGFEVMASVPGSLKSFQVATTALCVMALREVNAAGDYPGAREAHRKGLEFLVNNADIRRDDGALLYNTWAHTYGLQCLAIEMRHSNDPRIKKAAELHIRRLSGYETVMGGWNYYDFVAQTQTPSMGPTSFGTSAALVALFEAKESGLEIPKNMVEKSVKRLAEMKLPNNAFLYSADLKYRPRMAANLPKGSVGRTQSGNYALWIWNAANLNAKAAGESLEFFIKDHDYIQMGQKRQYPHESWYQTAPYYYYFGHYYAARLIEKMGPEGKKAYGAKLADIGILPYQLKDGSWWDFAMWDFHKPYGTAFAVMTLLRCE</sequence>
<evidence type="ECO:0000256" key="1">
    <source>
        <dbReference type="SAM" id="MobiDB-lite"/>
    </source>
</evidence>
<protein>
    <recommendedName>
        <fullName evidence="5">Squalene cyclase C-terminal domain-containing protein</fullName>
    </recommendedName>
</protein>
<proteinExistence type="predicted"/>
<gene>
    <name evidence="3" type="ORF">IPV69_26670</name>
</gene>
<feature type="region of interest" description="Disordered" evidence="1">
    <location>
        <begin position="21"/>
        <end position="42"/>
    </location>
</feature>
<feature type="signal peptide" evidence="2">
    <location>
        <begin position="1"/>
        <end position="19"/>
    </location>
</feature>
<dbReference type="InterPro" id="IPR008930">
    <property type="entry name" value="Terpenoid_cyclase/PrenylTrfase"/>
</dbReference>
<organism evidence="3 4">
    <name type="scientific">Humisphaera borealis</name>
    <dbReference type="NCBI Taxonomy" id="2807512"/>
    <lineage>
        <taxon>Bacteria</taxon>
        <taxon>Pseudomonadati</taxon>
        <taxon>Planctomycetota</taxon>
        <taxon>Phycisphaerae</taxon>
        <taxon>Tepidisphaerales</taxon>
        <taxon>Tepidisphaeraceae</taxon>
        <taxon>Humisphaera</taxon>
    </lineage>
</organism>
<evidence type="ECO:0008006" key="5">
    <source>
        <dbReference type="Google" id="ProtNLM"/>
    </source>
</evidence>